<dbReference type="AlphaFoldDB" id="A0A8S2W632"/>
<organism evidence="1 2">
    <name type="scientific">Didymodactylos carnosus</name>
    <dbReference type="NCBI Taxonomy" id="1234261"/>
    <lineage>
        <taxon>Eukaryota</taxon>
        <taxon>Metazoa</taxon>
        <taxon>Spiralia</taxon>
        <taxon>Gnathifera</taxon>
        <taxon>Rotifera</taxon>
        <taxon>Eurotatoria</taxon>
        <taxon>Bdelloidea</taxon>
        <taxon>Philodinida</taxon>
        <taxon>Philodinidae</taxon>
        <taxon>Didymodactylos</taxon>
    </lineage>
</organism>
<evidence type="ECO:0000313" key="2">
    <source>
        <dbReference type="Proteomes" id="UP000681722"/>
    </source>
</evidence>
<dbReference type="EMBL" id="CAJOBC010093884">
    <property type="protein sequence ID" value="CAF4420557.1"/>
    <property type="molecule type" value="Genomic_DNA"/>
</dbReference>
<dbReference type="Proteomes" id="UP000681722">
    <property type="component" value="Unassembled WGS sequence"/>
</dbReference>
<gene>
    <name evidence="1" type="ORF">SRO942_LOCUS40551</name>
</gene>
<dbReference type="OrthoDB" id="10062030at2759"/>
<accession>A0A8S2W632</accession>
<protein>
    <submittedName>
        <fullName evidence="1">Uncharacterized protein</fullName>
    </submittedName>
</protein>
<feature type="non-terminal residue" evidence="1">
    <location>
        <position position="1"/>
    </location>
</feature>
<comment type="caution">
    <text evidence="1">The sequence shown here is derived from an EMBL/GenBank/DDBJ whole genome shotgun (WGS) entry which is preliminary data.</text>
</comment>
<proteinExistence type="predicted"/>
<name>A0A8S2W632_9BILA</name>
<sequence>MEVQLLKPLPGKWATSRVDPRYQGPCRIVKRLGPATYQIQRLSDGVSLFIVIGPCHR</sequence>
<evidence type="ECO:0000313" key="1">
    <source>
        <dbReference type="EMBL" id="CAF4420557.1"/>
    </source>
</evidence>
<reference evidence="1" key="1">
    <citation type="submission" date="2021-02" db="EMBL/GenBank/DDBJ databases">
        <authorList>
            <person name="Nowell W R."/>
        </authorList>
    </citation>
    <scope>NUCLEOTIDE SEQUENCE</scope>
</reference>